<dbReference type="AlphaFoldDB" id="A0A6J7H1U8"/>
<gene>
    <name evidence="2" type="ORF">UFOPK3494_01677</name>
</gene>
<feature type="transmembrane region" description="Helical" evidence="1">
    <location>
        <begin position="12"/>
        <end position="33"/>
    </location>
</feature>
<dbReference type="EMBL" id="CAFBMF010000161">
    <property type="protein sequence ID" value="CAB4913534.1"/>
    <property type="molecule type" value="Genomic_DNA"/>
</dbReference>
<proteinExistence type="predicted"/>
<evidence type="ECO:0000313" key="2">
    <source>
        <dbReference type="EMBL" id="CAB4913534.1"/>
    </source>
</evidence>
<reference evidence="2" key="1">
    <citation type="submission" date="2020-05" db="EMBL/GenBank/DDBJ databases">
        <authorList>
            <person name="Chiriac C."/>
            <person name="Salcher M."/>
            <person name="Ghai R."/>
            <person name="Kavagutti S V."/>
        </authorList>
    </citation>
    <scope>NUCLEOTIDE SEQUENCE</scope>
</reference>
<accession>A0A6J7H1U8</accession>
<name>A0A6J7H1U8_9ZZZZ</name>
<evidence type="ECO:0000256" key="1">
    <source>
        <dbReference type="SAM" id="Phobius"/>
    </source>
</evidence>
<keyword evidence="1" id="KW-0472">Membrane</keyword>
<protein>
    <submittedName>
        <fullName evidence="2">Unannotated protein</fullName>
    </submittedName>
</protein>
<keyword evidence="1" id="KW-1133">Transmembrane helix</keyword>
<sequence length="66" mass="6612">MLVVSSVGGSVVVVLVVVLVVDVVVVDVVVVAIDSWGASVIGGFTESVPEQPATIVAAHTANTRPT</sequence>
<organism evidence="2">
    <name type="scientific">freshwater metagenome</name>
    <dbReference type="NCBI Taxonomy" id="449393"/>
    <lineage>
        <taxon>unclassified sequences</taxon>
        <taxon>metagenomes</taxon>
        <taxon>ecological metagenomes</taxon>
    </lineage>
</organism>
<keyword evidence="1" id="KW-0812">Transmembrane</keyword>